<dbReference type="InterPro" id="IPR018774">
    <property type="entry name" value="Phage_Mu_GpT"/>
</dbReference>
<dbReference type="AlphaFoldDB" id="A0A7T0FZY0"/>
<protein>
    <submittedName>
        <fullName evidence="2">Head protein</fullName>
    </submittedName>
</protein>
<sequence>MLVNASVIQGLFTNLKTTFNKAFAAVEPVWPKIAMEVPSTGASNDYSWLSMFPKMREWIGEKYVKALEAFNYQLVNRDFEATVEVKRKHIEDDQIGIYSPLAKDAAHSAKTWPDELIFEVVNGAFASLCFDGQYFIDTDHPVGDGVVSNKITVKLKAGTLAEAQASFGAAKTKMREFKDDEGRPLGLRPNVLLVPPALEDTANLLMDSERLQDGKQNPYRNSAEVVVGDYLTDPDAWFLLDTTRPVKPFIFQPRKRPVFVSQVNMESDDVFMKAVYKYGAESRGNAGYGFWQLAVGSDGSTG</sequence>
<dbReference type="Proteomes" id="UP000594688">
    <property type="component" value="Chromosome"/>
</dbReference>
<evidence type="ECO:0000313" key="3">
    <source>
        <dbReference type="Proteomes" id="UP000594688"/>
    </source>
</evidence>
<feature type="domain" description="Bacteriophage Mu GpT" evidence="1">
    <location>
        <begin position="165"/>
        <end position="231"/>
    </location>
</feature>
<evidence type="ECO:0000259" key="1">
    <source>
        <dbReference type="Pfam" id="PF10124"/>
    </source>
</evidence>
<accession>A0A7T0FZY0</accession>
<dbReference type="KEGG" id="nli:G3M70_07270"/>
<reference evidence="2 3" key="1">
    <citation type="submission" date="2020-02" db="EMBL/GenBank/DDBJ databases">
        <title>Genomic and physiological characterization of two novel Nitrospinaceae genera.</title>
        <authorList>
            <person name="Mueller A.J."/>
            <person name="Jung M.-Y."/>
            <person name="Strachan C.R."/>
            <person name="Herbold C.W."/>
            <person name="Kirkegaard R.H."/>
            <person name="Daims H."/>
        </authorList>
    </citation>
    <scope>NUCLEOTIDE SEQUENCE [LARGE SCALE GENOMIC DNA]</scope>
    <source>
        <strain evidence="2">EB</strain>
    </source>
</reference>
<name>A0A7T0FZY0_9BACT</name>
<proteinExistence type="predicted"/>
<evidence type="ECO:0000313" key="2">
    <source>
        <dbReference type="EMBL" id="QPJ61695.1"/>
    </source>
</evidence>
<feature type="domain" description="Bacteriophage Mu GpT" evidence="1">
    <location>
        <begin position="9"/>
        <end position="150"/>
    </location>
</feature>
<gene>
    <name evidence="2" type="ORF">G3M70_07270</name>
</gene>
<dbReference type="Pfam" id="PF10124">
    <property type="entry name" value="Mu-like_gpT"/>
    <property type="match status" value="3"/>
</dbReference>
<dbReference type="EMBL" id="CP048685">
    <property type="protein sequence ID" value="QPJ61695.1"/>
    <property type="molecule type" value="Genomic_DNA"/>
</dbReference>
<feature type="domain" description="Bacteriophage Mu GpT" evidence="1">
    <location>
        <begin position="235"/>
        <end position="298"/>
    </location>
</feature>
<organism evidence="2 3">
    <name type="scientific">Candidatus Nitronauta litoralis</name>
    <dbReference type="NCBI Taxonomy" id="2705533"/>
    <lineage>
        <taxon>Bacteria</taxon>
        <taxon>Pseudomonadati</taxon>
        <taxon>Nitrospinota/Tectimicrobiota group</taxon>
        <taxon>Nitrospinota</taxon>
        <taxon>Nitrospinia</taxon>
        <taxon>Nitrospinales</taxon>
        <taxon>Nitrospinaceae</taxon>
        <taxon>Candidatus Nitronauta</taxon>
    </lineage>
</organism>